<dbReference type="SUPFAM" id="SSF56219">
    <property type="entry name" value="DNase I-like"/>
    <property type="match status" value="1"/>
</dbReference>
<dbReference type="Gene3D" id="3.60.10.10">
    <property type="entry name" value="Endonuclease/exonuclease/phosphatase"/>
    <property type="match status" value="1"/>
</dbReference>
<protein>
    <submittedName>
        <fullName evidence="1">Uncharacterized protein</fullName>
    </submittedName>
</protein>
<keyword evidence="2" id="KW-1185">Reference proteome</keyword>
<evidence type="ECO:0000313" key="2">
    <source>
        <dbReference type="Proteomes" id="UP001187531"/>
    </source>
</evidence>
<evidence type="ECO:0000313" key="1">
    <source>
        <dbReference type="EMBL" id="KAK2726524.1"/>
    </source>
</evidence>
<dbReference type="InterPro" id="IPR036691">
    <property type="entry name" value="Endo/exonu/phosph_ase_sf"/>
</dbReference>
<sequence length="118" mass="13648">MVKSDDVKEKFYRTLQSVASDIPRHGIACFIDDFNAKIGYNRKYCPQSMGFHGLGNRSENDELLIDFTLSNDLVIGGNLFQYLDINKYSWTSPDGITRNQINHYLVSHKWRISLTDVR</sequence>
<dbReference type="AlphaFoldDB" id="A0AA88LGY9"/>
<dbReference type="EMBL" id="JAVRJZ010000002">
    <property type="protein sequence ID" value="KAK2726524.1"/>
    <property type="molecule type" value="Genomic_DNA"/>
</dbReference>
<reference evidence="1" key="1">
    <citation type="submission" date="2023-07" db="EMBL/GenBank/DDBJ databases">
        <title>Chromosome-level genome assembly of Artemia franciscana.</title>
        <authorList>
            <person name="Jo E."/>
        </authorList>
    </citation>
    <scope>NUCLEOTIDE SEQUENCE</scope>
    <source>
        <tissue evidence="1">Whole body</tissue>
    </source>
</reference>
<comment type="caution">
    <text evidence="1">The sequence shown here is derived from an EMBL/GenBank/DDBJ whole genome shotgun (WGS) entry which is preliminary data.</text>
</comment>
<organism evidence="1 2">
    <name type="scientific">Artemia franciscana</name>
    <name type="common">Brine shrimp</name>
    <name type="synonym">Artemia sanfranciscana</name>
    <dbReference type="NCBI Taxonomy" id="6661"/>
    <lineage>
        <taxon>Eukaryota</taxon>
        <taxon>Metazoa</taxon>
        <taxon>Ecdysozoa</taxon>
        <taxon>Arthropoda</taxon>
        <taxon>Crustacea</taxon>
        <taxon>Branchiopoda</taxon>
        <taxon>Anostraca</taxon>
        <taxon>Artemiidae</taxon>
        <taxon>Artemia</taxon>
    </lineage>
</organism>
<dbReference type="Proteomes" id="UP001187531">
    <property type="component" value="Unassembled WGS sequence"/>
</dbReference>
<proteinExistence type="predicted"/>
<gene>
    <name evidence="1" type="ORF">QYM36_000826</name>
</gene>
<name>A0AA88LGY9_ARTSF</name>
<accession>A0AA88LGY9</accession>